<feature type="domain" description="Cytosol aminopeptidase" evidence="9">
    <location>
        <begin position="174"/>
        <end position="181"/>
    </location>
</feature>
<accession>W6K3E9</accession>
<dbReference type="GO" id="GO:0005737">
    <property type="term" value="C:cytoplasm"/>
    <property type="evidence" value="ECO:0007669"/>
    <property type="project" value="InterPro"/>
</dbReference>
<evidence type="ECO:0000256" key="7">
    <source>
        <dbReference type="ARBA" id="ARBA00050021"/>
    </source>
</evidence>
<evidence type="ECO:0000256" key="5">
    <source>
        <dbReference type="ARBA" id="ARBA00033172"/>
    </source>
</evidence>
<evidence type="ECO:0000256" key="1">
    <source>
        <dbReference type="ARBA" id="ARBA00009528"/>
    </source>
</evidence>
<dbReference type="STRING" id="1193182.BN11_2360005"/>
<dbReference type="PANTHER" id="PTHR11963:SF23">
    <property type="entry name" value="CYTOSOL AMINOPEPTIDASE"/>
    <property type="match status" value="1"/>
</dbReference>
<keyword evidence="4 10" id="KW-0378">Hydrolase</keyword>
<reference evidence="10 11" key="1">
    <citation type="journal article" date="2013" name="ISME J.">
        <title>A metabolic model for members of the genus Tetrasphaera involved in enhanced biological phosphorus removal.</title>
        <authorList>
            <person name="Kristiansen R."/>
            <person name="Nguyen H.T.T."/>
            <person name="Saunders A.M."/>
            <person name="Nielsen J.L."/>
            <person name="Wimmer R."/>
            <person name="Le V.Q."/>
            <person name="McIlroy S.J."/>
            <person name="Petrovski S."/>
            <person name="Seviour R.J."/>
            <person name="Calteau A."/>
            <person name="Nielsen K.L."/>
            <person name="Nielsen P.H."/>
        </authorList>
    </citation>
    <scope>NUCLEOTIDE SEQUENCE [LARGE SCALE GENOMIC DNA]</scope>
    <source>
        <strain evidence="10 11">Ben110</strain>
    </source>
</reference>
<evidence type="ECO:0000256" key="6">
    <source>
        <dbReference type="ARBA" id="ARBA00049972"/>
    </source>
</evidence>
<proteinExistence type="inferred from homology"/>
<organism evidence="10 11">
    <name type="scientific">Nostocoides australiense Ben110</name>
    <dbReference type="NCBI Taxonomy" id="1193182"/>
    <lineage>
        <taxon>Bacteria</taxon>
        <taxon>Bacillati</taxon>
        <taxon>Actinomycetota</taxon>
        <taxon>Actinomycetes</taxon>
        <taxon>Micrococcales</taxon>
        <taxon>Intrasporangiaceae</taxon>
        <taxon>Nostocoides</taxon>
    </lineage>
</organism>
<dbReference type="AlphaFoldDB" id="W6K3E9"/>
<dbReference type="GO" id="GO:0006508">
    <property type="term" value="P:proteolysis"/>
    <property type="evidence" value="ECO:0007669"/>
    <property type="project" value="UniProtKB-KW"/>
</dbReference>
<evidence type="ECO:0000256" key="3">
    <source>
        <dbReference type="ARBA" id="ARBA00022670"/>
    </source>
</evidence>
<protein>
    <recommendedName>
        <fullName evidence="7">Probable cytosol aminopeptidase</fullName>
    </recommendedName>
    <alternativeName>
        <fullName evidence="8">Leucine aminopeptidase</fullName>
    </alternativeName>
    <alternativeName>
        <fullName evidence="5">Leucyl aminopeptidase</fullName>
    </alternativeName>
</protein>
<dbReference type="CDD" id="cd00433">
    <property type="entry name" value="Peptidase_M17"/>
    <property type="match status" value="1"/>
</dbReference>
<dbReference type="PROSITE" id="PS00631">
    <property type="entry name" value="CYTOSOL_AP"/>
    <property type="match status" value="1"/>
</dbReference>
<keyword evidence="2 10" id="KW-0031">Aminopeptidase</keyword>
<dbReference type="InterPro" id="IPR000819">
    <property type="entry name" value="Peptidase_M17_C"/>
</dbReference>
<comment type="caution">
    <text evidence="10">The sequence shown here is derived from an EMBL/GenBank/DDBJ whole genome shotgun (WGS) entry which is preliminary data.</text>
</comment>
<gene>
    <name evidence="10" type="ORF">BN11_2360005</name>
</gene>
<comment type="similarity">
    <text evidence="1">Belongs to the peptidase M17 family.</text>
</comment>
<dbReference type="Proteomes" id="UP000035763">
    <property type="component" value="Unassembled WGS sequence"/>
</dbReference>
<keyword evidence="11" id="KW-1185">Reference proteome</keyword>
<name>W6K3E9_9MICO</name>
<comment type="function">
    <text evidence="6">Presumably involved in the processing and regular turnover of intracellular proteins. Catalyzes the removal of unsubstituted N-terminal amino acids from various peptides.</text>
</comment>
<dbReference type="PRINTS" id="PR00481">
    <property type="entry name" value="LAMNOPPTDASE"/>
</dbReference>
<evidence type="ECO:0000256" key="8">
    <source>
        <dbReference type="ARBA" id="ARBA00050061"/>
    </source>
</evidence>
<dbReference type="Pfam" id="PF00883">
    <property type="entry name" value="Peptidase_M17"/>
    <property type="match status" value="1"/>
</dbReference>
<dbReference type="GO" id="GO:0030145">
    <property type="term" value="F:manganese ion binding"/>
    <property type="evidence" value="ECO:0007669"/>
    <property type="project" value="InterPro"/>
</dbReference>
<dbReference type="SUPFAM" id="SSF53187">
    <property type="entry name" value="Zn-dependent exopeptidases"/>
    <property type="match status" value="1"/>
</dbReference>
<evidence type="ECO:0000313" key="10">
    <source>
        <dbReference type="EMBL" id="CCH73144.1"/>
    </source>
</evidence>
<dbReference type="EMBL" id="CAJA01000153">
    <property type="protein sequence ID" value="CCH73144.1"/>
    <property type="molecule type" value="Genomic_DNA"/>
</dbReference>
<dbReference type="PANTHER" id="PTHR11963">
    <property type="entry name" value="LEUCINE AMINOPEPTIDASE-RELATED"/>
    <property type="match status" value="1"/>
</dbReference>
<evidence type="ECO:0000259" key="9">
    <source>
        <dbReference type="PROSITE" id="PS00631"/>
    </source>
</evidence>
<evidence type="ECO:0000256" key="4">
    <source>
        <dbReference type="ARBA" id="ARBA00022801"/>
    </source>
</evidence>
<dbReference type="InterPro" id="IPR011356">
    <property type="entry name" value="Leucine_aapep/pepB"/>
</dbReference>
<dbReference type="GO" id="GO:0070006">
    <property type="term" value="F:metalloaminopeptidase activity"/>
    <property type="evidence" value="ECO:0007669"/>
    <property type="project" value="InterPro"/>
</dbReference>
<evidence type="ECO:0000313" key="11">
    <source>
        <dbReference type="Proteomes" id="UP000035763"/>
    </source>
</evidence>
<keyword evidence="3" id="KW-0645">Protease</keyword>
<dbReference type="Gene3D" id="3.40.630.10">
    <property type="entry name" value="Zn peptidases"/>
    <property type="match status" value="1"/>
</dbReference>
<sequence length="328" mass="33952">MRLGTECARAAQTARALANTPSNVKNPPWLANQARAIGRAAGLRVTVWDEKALARDGFGGILAVGSGSVHEARLVMLEHRPGAATEPPIVLVGKGITFDTGGLNVKPAAGMLMMKTDMSGSAIVLGVMAGLKALGVRRRVIGLLPLAENAMGAASYRPGDVVTHYGGTTAEIGNTDAEGRIVLADALAYAAAELDPAALVDIATLTGHARIALASAMAPSYGTDDALHTRIRDAFAAAGEPLWPMPLVEDYRSSLESDVADLSHIGPIGGQGAGSILAALFLREFTGGRPWVHLDIAGTGRSESDTGFLAKGATGYGTRGLLRWLVEE</sequence>
<evidence type="ECO:0000256" key="2">
    <source>
        <dbReference type="ARBA" id="ARBA00022438"/>
    </source>
</evidence>